<evidence type="ECO:0000313" key="5">
    <source>
        <dbReference type="Proteomes" id="UP000030832"/>
    </source>
</evidence>
<evidence type="ECO:0000313" key="4">
    <source>
        <dbReference type="EMBL" id="KHF41601.1"/>
    </source>
</evidence>
<evidence type="ECO:0000259" key="3">
    <source>
        <dbReference type="Pfam" id="PF04412"/>
    </source>
</evidence>
<proteinExistence type="predicted"/>
<gene>
    <name evidence="4" type="ORF">LQ50_02535</name>
</gene>
<keyword evidence="2" id="KW-0456">Lyase</keyword>
<name>A0A0B0IPJ4_9BACI</name>
<dbReference type="Pfam" id="PF04412">
    <property type="entry name" value="AcnX"/>
    <property type="match status" value="1"/>
</dbReference>
<comment type="caution">
    <text evidence="4">The sequence shown here is derived from an EMBL/GenBank/DDBJ whole genome shotgun (WGS) entry which is preliminary data.</text>
</comment>
<evidence type="ECO:0000256" key="2">
    <source>
        <dbReference type="ARBA" id="ARBA00023239"/>
    </source>
</evidence>
<organism evidence="4 5">
    <name type="scientific">Halalkalibacter okhensis</name>
    <dbReference type="NCBI Taxonomy" id="333138"/>
    <lineage>
        <taxon>Bacteria</taxon>
        <taxon>Bacillati</taxon>
        <taxon>Bacillota</taxon>
        <taxon>Bacilli</taxon>
        <taxon>Bacillales</taxon>
        <taxon>Bacillaceae</taxon>
        <taxon>Halalkalibacter</taxon>
    </lineage>
</organism>
<protein>
    <recommendedName>
        <fullName evidence="3">Phosphomevalonate dehydratase large subunit-like domain-containing protein</fullName>
    </recommendedName>
</protein>
<sequence length="426" mass="46767">MRLTEHEQAMLDGKEGPAKQKAMDLLVRYGEALGAERLVDTNNVSSSVSASSPVMREFAAKHGGGFDAIFSEFNLDSAETVKIPKIETHACQLIQAVDPDHWQTQGISRERYELNKESEEYSGSIGIQLLSTCTPYQVGNVPVKGEICAWMESSAVVYINSVLGARTNCEGKESTGAAMLTGKIPYWGYHIDENRLGTDLVEVEIEMETMEDWGLLGYYIGEMIGDRVPVINGIKGTPDHNMLKHFGAAASSSGGIEMYHMPGITADASTVEEAFGNNKPKTVIKYGKAERQQAYELLNHSAKDKEVDFIMLGCPHASLEQLWDICKLLDGRKINGNTDVWIFTPRALRQVADRSGYTKIIQDAGAKLMSDTCPAIGQILPEGTKVVATDSAKQAHYLPAIMGIQTWFGSLEDCINAAITGKWREY</sequence>
<dbReference type="OrthoDB" id="1550274at2"/>
<evidence type="ECO:0000256" key="1">
    <source>
        <dbReference type="ARBA" id="ARBA00023004"/>
    </source>
</evidence>
<dbReference type="EMBL" id="JRJU01000002">
    <property type="protein sequence ID" value="KHF41601.1"/>
    <property type="molecule type" value="Genomic_DNA"/>
</dbReference>
<dbReference type="eggNOG" id="COG1679">
    <property type="taxonomic scope" value="Bacteria"/>
</dbReference>
<dbReference type="InterPro" id="IPR007506">
    <property type="entry name" value="PMDh-L-like_dom"/>
</dbReference>
<dbReference type="AlphaFoldDB" id="A0A0B0IPJ4"/>
<dbReference type="PANTHER" id="PTHR36577">
    <property type="entry name" value="DUF521 DOMAIN PROTEIN (AFU_ORTHOLOGUE AFUA_6G00490)"/>
    <property type="match status" value="1"/>
</dbReference>
<dbReference type="STRING" id="333138.LQ50_02535"/>
<reference evidence="4 5" key="1">
    <citation type="submission" date="2014-09" db="EMBL/GenBank/DDBJ databases">
        <title>Genome sequencing and annotation of Bacillus Okhensis strain Kh10-101T.</title>
        <authorList>
            <person name="Prakash J.S."/>
        </authorList>
    </citation>
    <scope>NUCLEOTIDE SEQUENCE [LARGE SCALE GENOMIC DNA]</scope>
    <source>
        <strain evidence="5">Kh10-101T</strain>
    </source>
</reference>
<dbReference type="PANTHER" id="PTHR36577:SF3">
    <property type="entry name" value="DUF521 DOMAIN PROTEIN (AFU_ORTHOLOGUE AFUA_6G00490)"/>
    <property type="match status" value="1"/>
</dbReference>
<feature type="domain" description="Phosphomevalonate dehydratase large subunit-like" evidence="3">
    <location>
        <begin position="1"/>
        <end position="416"/>
    </location>
</feature>
<dbReference type="Proteomes" id="UP000030832">
    <property type="component" value="Unassembled WGS sequence"/>
</dbReference>
<accession>A0A0B0IPJ4</accession>
<dbReference type="RefSeq" id="WP_034625694.1">
    <property type="nucleotide sequence ID" value="NZ_JRJU01000002.1"/>
</dbReference>
<dbReference type="GO" id="GO:0016829">
    <property type="term" value="F:lyase activity"/>
    <property type="evidence" value="ECO:0007669"/>
    <property type="project" value="UniProtKB-KW"/>
</dbReference>
<keyword evidence="1" id="KW-0408">Iron</keyword>
<keyword evidence="5" id="KW-1185">Reference proteome</keyword>